<keyword evidence="7" id="KW-1185">Reference proteome</keyword>
<dbReference type="Gene3D" id="3.40.50.300">
    <property type="entry name" value="P-loop containing nucleotide triphosphate hydrolases"/>
    <property type="match status" value="1"/>
</dbReference>
<dbReference type="PANTHER" id="PTHR43335:SF3">
    <property type="entry name" value="ABC TRANSPORTER"/>
    <property type="match status" value="1"/>
</dbReference>
<dbReference type="EMBL" id="CP064942">
    <property type="protein sequence ID" value="QPH55615.1"/>
    <property type="molecule type" value="Genomic_DNA"/>
</dbReference>
<dbReference type="GO" id="GO:0016887">
    <property type="term" value="F:ATP hydrolysis activity"/>
    <property type="evidence" value="ECO:0007669"/>
    <property type="project" value="InterPro"/>
</dbReference>
<dbReference type="PROSITE" id="PS50893">
    <property type="entry name" value="ABC_TRANSPORTER_2"/>
    <property type="match status" value="1"/>
</dbReference>
<dbReference type="GO" id="GO:0005524">
    <property type="term" value="F:ATP binding"/>
    <property type="evidence" value="ECO:0007669"/>
    <property type="project" value="UniProtKB-KW"/>
</dbReference>
<dbReference type="RefSeq" id="WP_196104877.1">
    <property type="nucleotide sequence ID" value="NZ_CP064942.1"/>
</dbReference>
<reference evidence="6 7" key="1">
    <citation type="submission" date="2020-11" db="EMBL/GenBank/DDBJ databases">
        <title>Description of Pontivivens ytuae sp. nov. isolated from deep sea sediment of Mariana Trench.</title>
        <authorList>
            <person name="Wang Z."/>
            <person name="Sun Q.-L."/>
            <person name="Xu X.-D."/>
            <person name="Tang Y.-Z."/>
            <person name="Zhang J."/>
        </authorList>
    </citation>
    <scope>NUCLEOTIDE SEQUENCE [LARGE SCALE GENOMIC DNA]</scope>
    <source>
        <strain evidence="6 7">MT2928</strain>
    </source>
</reference>
<dbReference type="SMART" id="SM00382">
    <property type="entry name" value="AAA"/>
    <property type="match status" value="1"/>
</dbReference>
<evidence type="ECO:0000259" key="5">
    <source>
        <dbReference type="PROSITE" id="PS50893"/>
    </source>
</evidence>
<dbReference type="InterPro" id="IPR003593">
    <property type="entry name" value="AAA+_ATPase"/>
</dbReference>
<feature type="domain" description="ABC transporter" evidence="5">
    <location>
        <begin position="2"/>
        <end position="230"/>
    </location>
</feature>
<dbReference type="Proteomes" id="UP000594800">
    <property type="component" value="Chromosome"/>
</dbReference>
<protein>
    <submittedName>
        <fullName evidence="6">ABC transporter ATP-binding protein</fullName>
    </submittedName>
</protein>
<organism evidence="6 7">
    <name type="scientific">Pontivivens ytuae</name>
    <dbReference type="NCBI Taxonomy" id="2789856"/>
    <lineage>
        <taxon>Bacteria</taxon>
        <taxon>Pseudomonadati</taxon>
        <taxon>Pseudomonadota</taxon>
        <taxon>Alphaproteobacteria</taxon>
        <taxon>Rhodobacterales</taxon>
        <taxon>Paracoccaceae</taxon>
        <taxon>Pontivivens</taxon>
    </lineage>
</organism>
<evidence type="ECO:0000256" key="2">
    <source>
        <dbReference type="ARBA" id="ARBA00022448"/>
    </source>
</evidence>
<dbReference type="CDD" id="cd03230">
    <property type="entry name" value="ABC_DR_subfamily_A"/>
    <property type="match status" value="1"/>
</dbReference>
<keyword evidence="2" id="KW-0813">Transport</keyword>
<sequence>MITVTNFSKQYKGFTAVKNLSFSVEPGQILGLLGPNGAGKTTTLRTLCGIIPPSSGSLLVAGHDVARAPIEAKKNLGYIPDDPRLFDTMTVWEHLVFTAAAYKLTDFEEDAEALLASFELTHKRDTLVHNLSRGMRQKVAIACAFLHDPKVILFDEPLTGLDPQGIRGIQQAIRDRARDGAAIIISSHLLSLFENLCTHIMVLNLGECRRFGTMQDLLAEVGHTDSTSALEEVYFSITQASEQSSETAVV</sequence>
<evidence type="ECO:0000313" key="7">
    <source>
        <dbReference type="Proteomes" id="UP000594800"/>
    </source>
</evidence>
<keyword evidence="3" id="KW-0547">Nucleotide-binding</keyword>
<dbReference type="Pfam" id="PF00005">
    <property type="entry name" value="ABC_tran"/>
    <property type="match status" value="1"/>
</dbReference>
<evidence type="ECO:0000256" key="1">
    <source>
        <dbReference type="ARBA" id="ARBA00005417"/>
    </source>
</evidence>
<evidence type="ECO:0000256" key="3">
    <source>
        <dbReference type="ARBA" id="ARBA00022741"/>
    </source>
</evidence>
<dbReference type="AlphaFoldDB" id="A0A7S9LV92"/>
<keyword evidence="4 6" id="KW-0067">ATP-binding</keyword>
<dbReference type="KEGG" id="poz:I0K15_07745"/>
<comment type="similarity">
    <text evidence="1">Belongs to the ABC transporter superfamily.</text>
</comment>
<accession>A0A7S9LV92</accession>
<dbReference type="InterPro" id="IPR027417">
    <property type="entry name" value="P-loop_NTPase"/>
</dbReference>
<name>A0A7S9LV92_9RHOB</name>
<gene>
    <name evidence="6" type="ORF">I0K15_07745</name>
</gene>
<evidence type="ECO:0000256" key="4">
    <source>
        <dbReference type="ARBA" id="ARBA00022840"/>
    </source>
</evidence>
<dbReference type="SUPFAM" id="SSF52540">
    <property type="entry name" value="P-loop containing nucleoside triphosphate hydrolases"/>
    <property type="match status" value="1"/>
</dbReference>
<dbReference type="PANTHER" id="PTHR43335">
    <property type="entry name" value="ABC TRANSPORTER, ATP-BINDING PROTEIN"/>
    <property type="match status" value="1"/>
</dbReference>
<dbReference type="InterPro" id="IPR003439">
    <property type="entry name" value="ABC_transporter-like_ATP-bd"/>
</dbReference>
<evidence type="ECO:0000313" key="6">
    <source>
        <dbReference type="EMBL" id="QPH55615.1"/>
    </source>
</evidence>
<proteinExistence type="inferred from homology"/>